<dbReference type="CTD" id="558106"/>
<dbReference type="InterPro" id="IPR013032">
    <property type="entry name" value="EGF-like_CS"/>
</dbReference>
<feature type="chain" id="PRO_5014125752" evidence="13">
    <location>
        <begin position="25"/>
        <end position="526"/>
    </location>
</feature>
<keyword evidence="6" id="KW-0677">Repeat</keyword>
<dbReference type="SUPFAM" id="SSF57630">
    <property type="entry name" value="GLA-domain"/>
    <property type="match status" value="1"/>
</dbReference>
<keyword evidence="3" id="KW-0964">Secreted</keyword>
<dbReference type="InterPro" id="IPR043504">
    <property type="entry name" value="Peptidase_S1_PA_chymotrypsin"/>
</dbReference>
<evidence type="ECO:0000313" key="17">
    <source>
        <dbReference type="Proteomes" id="UP000192220"/>
    </source>
</evidence>
<accession>A0A2I4AKF6</accession>
<evidence type="ECO:0000259" key="15">
    <source>
        <dbReference type="PROSITE" id="PS50240"/>
    </source>
</evidence>
<dbReference type="InterPro" id="IPR001881">
    <property type="entry name" value="EGF-like_Ca-bd_dom"/>
</dbReference>
<dbReference type="Gene3D" id="4.10.740.10">
    <property type="entry name" value="Coagulation Factor IX"/>
    <property type="match status" value="1"/>
</dbReference>
<protein>
    <submittedName>
        <fullName evidence="18">Protein Z, vitamin K-dependent plasma glycoprotein b</fullName>
    </submittedName>
</protein>
<dbReference type="OrthoDB" id="7726766at2759"/>
<evidence type="ECO:0000256" key="9">
    <source>
        <dbReference type="ARBA" id="ARBA00023157"/>
    </source>
</evidence>
<feature type="compositionally biased region" description="Polar residues" evidence="12">
    <location>
        <begin position="423"/>
        <end position="432"/>
    </location>
</feature>
<evidence type="ECO:0000259" key="16">
    <source>
        <dbReference type="PROSITE" id="PS50998"/>
    </source>
</evidence>
<evidence type="ECO:0000256" key="12">
    <source>
        <dbReference type="SAM" id="MobiDB-lite"/>
    </source>
</evidence>
<comment type="caution">
    <text evidence="11">Lacks conserved residue(s) required for the propagation of feature annotation.</text>
</comment>
<name>A0A2I4AKF6_AUSLI</name>
<dbReference type="PROSITE" id="PS50998">
    <property type="entry name" value="GLA_2"/>
    <property type="match status" value="1"/>
</dbReference>
<evidence type="ECO:0000259" key="14">
    <source>
        <dbReference type="PROSITE" id="PS50026"/>
    </source>
</evidence>
<feature type="domain" description="Gla" evidence="16">
    <location>
        <begin position="45"/>
        <end position="91"/>
    </location>
</feature>
<keyword evidence="17" id="KW-1185">Reference proteome</keyword>
<dbReference type="InterPro" id="IPR026823">
    <property type="entry name" value="cEGF"/>
</dbReference>
<dbReference type="SMART" id="SM00181">
    <property type="entry name" value="EGF"/>
    <property type="match status" value="2"/>
</dbReference>
<evidence type="ECO:0000256" key="6">
    <source>
        <dbReference type="ARBA" id="ARBA00022737"/>
    </source>
</evidence>
<feature type="disulfide bond" evidence="11">
    <location>
        <begin position="117"/>
        <end position="126"/>
    </location>
</feature>
<evidence type="ECO:0000256" key="11">
    <source>
        <dbReference type="PROSITE-ProRule" id="PRU00076"/>
    </source>
</evidence>
<feature type="domain" description="Peptidase S1" evidence="15">
    <location>
        <begin position="214"/>
        <end position="501"/>
    </location>
</feature>
<dbReference type="FunFam" id="4.10.740.10:FF:000001">
    <property type="entry name" value="vitamin K-dependent protein S"/>
    <property type="match status" value="1"/>
</dbReference>
<evidence type="ECO:0000256" key="8">
    <source>
        <dbReference type="ARBA" id="ARBA00022837"/>
    </source>
</evidence>
<dbReference type="AlphaFoldDB" id="A0A2I4AKF6"/>
<reference evidence="18" key="1">
    <citation type="submission" date="2025-08" db="UniProtKB">
        <authorList>
            <consortium name="RefSeq"/>
        </authorList>
    </citation>
    <scope>IDENTIFICATION</scope>
    <source>
        <strain evidence="18">Quisiro</strain>
    </source>
</reference>
<dbReference type="Pfam" id="PF12662">
    <property type="entry name" value="cEGF"/>
    <property type="match status" value="1"/>
</dbReference>
<evidence type="ECO:0000256" key="2">
    <source>
        <dbReference type="ARBA" id="ARBA00022479"/>
    </source>
</evidence>
<dbReference type="SUPFAM" id="SSF50494">
    <property type="entry name" value="Trypsin-like serine proteases"/>
    <property type="match status" value="1"/>
</dbReference>
<feature type="domain" description="EGF-like" evidence="14">
    <location>
        <begin position="91"/>
        <end position="127"/>
    </location>
</feature>
<dbReference type="InterPro" id="IPR000742">
    <property type="entry name" value="EGF"/>
</dbReference>
<dbReference type="Gene3D" id="2.40.10.10">
    <property type="entry name" value="Trypsin-like serine proteases"/>
    <property type="match status" value="2"/>
</dbReference>
<dbReference type="InterPro" id="IPR035972">
    <property type="entry name" value="GLA-like_dom_SF"/>
</dbReference>
<dbReference type="PROSITE" id="PS50240">
    <property type="entry name" value="TRYPSIN_DOM"/>
    <property type="match status" value="1"/>
</dbReference>
<comment type="subcellular location">
    <subcellularLocation>
        <location evidence="1">Secreted</location>
    </subcellularLocation>
</comment>
<feature type="region of interest" description="Disordered" evidence="12">
    <location>
        <begin position="423"/>
        <end position="446"/>
    </location>
</feature>
<keyword evidence="4 11" id="KW-0245">EGF-like domain</keyword>
<dbReference type="InterPro" id="IPR018097">
    <property type="entry name" value="EGF_Ca-bd_CS"/>
</dbReference>
<dbReference type="GO" id="GO:0005615">
    <property type="term" value="C:extracellular space"/>
    <property type="evidence" value="ECO:0007669"/>
    <property type="project" value="TreeGrafter"/>
</dbReference>
<dbReference type="SUPFAM" id="SSF57196">
    <property type="entry name" value="EGF/Laminin"/>
    <property type="match status" value="2"/>
</dbReference>
<dbReference type="RefSeq" id="XP_013855962.1">
    <property type="nucleotide sequence ID" value="XM_014000508.1"/>
</dbReference>
<dbReference type="InterPro" id="IPR012224">
    <property type="entry name" value="Pept_S1A_FX"/>
</dbReference>
<dbReference type="PANTHER" id="PTHR24278">
    <property type="entry name" value="COAGULATION FACTOR"/>
    <property type="match status" value="1"/>
</dbReference>
<feature type="signal peptide" evidence="13">
    <location>
        <begin position="1"/>
        <end position="24"/>
    </location>
</feature>
<dbReference type="PRINTS" id="PR00001">
    <property type="entry name" value="GLABLOOD"/>
</dbReference>
<keyword evidence="10" id="KW-0325">Glycoprotein</keyword>
<evidence type="ECO:0000256" key="7">
    <source>
        <dbReference type="ARBA" id="ARBA00022801"/>
    </source>
</evidence>
<keyword evidence="2" id="KW-0301">Gamma-carboxyglutamic acid</keyword>
<dbReference type="Pfam" id="PF12661">
    <property type="entry name" value="hEGF"/>
    <property type="match status" value="1"/>
</dbReference>
<dbReference type="Pfam" id="PF00594">
    <property type="entry name" value="Gla"/>
    <property type="match status" value="1"/>
</dbReference>
<dbReference type="PROSITE" id="PS00010">
    <property type="entry name" value="ASX_HYDROXYL"/>
    <property type="match status" value="1"/>
</dbReference>
<dbReference type="InterPro" id="IPR050442">
    <property type="entry name" value="Peptidase_S1_coag_factors"/>
</dbReference>
<dbReference type="KEGG" id="alim:106511769"/>
<dbReference type="PROSITE" id="PS01187">
    <property type="entry name" value="EGF_CA"/>
    <property type="match status" value="1"/>
</dbReference>
<keyword evidence="9 11" id="KW-1015">Disulfide bond</keyword>
<evidence type="ECO:0000256" key="5">
    <source>
        <dbReference type="ARBA" id="ARBA00022670"/>
    </source>
</evidence>
<dbReference type="PROSITE" id="PS50026">
    <property type="entry name" value="EGF_3"/>
    <property type="match status" value="1"/>
</dbReference>
<dbReference type="PROSITE" id="PS00022">
    <property type="entry name" value="EGF_1"/>
    <property type="match status" value="1"/>
</dbReference>
<dbReference type="STRING" id="52670.A0A2I4AKF6"/>
<proteinExistence type="predicted"/>
<dbReference type="InParanoid" id="A0A2I4AKF6"/>
<dbReference type="SMART" id="SM00069">
    <property type="entry name" value="GLA"/>
    <property type="match status" value="1"/>
</dbReference>
<evidence type="ECO:0000256" key="13">
    <source>
        <dbReference type="SAM" id="SignalP"/>
    </source>
</evidence>
<evidence type="ECO:0000256" key="1">
    <source>
        <dbReference type="ARBA" id="ARBA00004613"/>
    </source>
</evidence>
<dbReference type="PIRSF" id="PIRSF001143">
    <property type="entry name" value="Factor_X"/>
    <property type="match status" value="1"/>
</dbReference>
<dbReference type="InterPro" id="IPR001254">
    <property type="entry name" value="Trypsin_dom"/>
</dbReference>
<sequence length="526" mass="58354">MAVDIMLASLFALALLGCFLQVSGQTEVFRQTPEAHAVFLRSKRANQFLVEEILKGNLERECYEEYCNYEEAREVFEDDAKTLAFWTVYYDGDQCKPNPCLNGGNCTDKVGGFYCSCRAPNYGPICELEAPEVGKQTLTDSQPNTPGVTTPTEDGVYESRHHEMSECPTDGPMACHQLCTAAFNSFTCSCMAGFKLQSDGRSCLPEVEFPCGRLPDASVCRHGNCPWQVSLLSSEGVELCGGVVLGRRSILTAASCLYLNSESDLRPSHFFVNTGNRKLLPIRALYLHDRFRLNQHDYDIALLQLAAPLDFGPALIHLCLPTKDFSENILMPSGKRGVVDQRGRGPNREVVYVTLDECRRQLNMSHPLSNKMFCMKDQNEPSGRTLTVLSENKTQPLVGQNIITSGPNRTSGTQNIQSLNRTQVHHNATSKSQHQERPRDGQRRSKVSRLCGGWLPGSSVASVEKGTGFLTGLLISSSSGCDGHVFTKVSRYLNWIRPKLLAAEDHMTLQISQYTEELVSQPNTVF</sequence>
<dbReference type="CDD" id="cd00054">
    <property type="entry name" value="EGF_CA"/>
    <property type="match status" value="1"/>
</dbReference>
<evidence type="ECO:0000256" key="10">
    <source>
        <dbReference type="ARBA" id="ARBA00023180"/>
    </source>
</evidence>
<gene>
    <name evidence="18" type="primary">prozb</name>
</gene>
<organism evidence="17 18">
    <name type="scientific">Austrofundulus limnaeus</name>
    <name type="common">Annual killifish</name>
    <dbReference type="NCBI Taxonomy" id="52670"/>
    <lineage>
        <taxon>Eukaryota</taxon>
        <taxon>Metazoa</taxon>
        <taxon>Chordata</taxon>
        <taxon>Craniata</taxon>
        <taxon>Vertebrata</taxon>
        <taxon>Euteleostomi</taxon>
        <taxon>Actinopterygii</taxon>
        <taxon>Neopterygii</taxon>
        <taxon>Teleostei</taxon>
        <taxon>Neoteleostei</taxon>
        <taxon>Acanthomorphata</taxon>
        <taxon>Ovalentaria</taxon>
        <taxon>Atherinomorphae</taxon>
        <taxon>Cyprinodontiformes</taxon>
        <taxon>Rivulidae</taxon>
        <taxon>Austrofundulus</taxon>
    </lineage>
</organism>
<dbReference type="SMART" id="SM00179">
    <property type="entry name" value="EGF_CA"/>
    <property type="match status" value="2"/>
</dbReference>
<dbReference type="PANTHER" id="PTHR24278:SF35">
    <property type="entry name" value="PROTEIN Z, VITAMIN K-DEPENDENT PLASMA GLYCOPROTEIN B"/>
    <property type="match status" value="1"/>
</dbReference>
<dbReference type="Pfam" id="PF00089">
    <property type="entry name" value="Trypsin"/>
    <property type="match status" value="1"/>
</dbReference>
<dbReference type="Proteomes" id="UP000192220">
    <property type="component" value="Unplaced"/>
</dbReference>
<keyword evidence="13" id="KW-0732">Signal</keyword>
<dbReference type="PROSITE" id="PS00011">
    <property type="entry name" value="GLA_1"/>
    <property type="match status" value="1"/>
</dbReference>
<dbReference type="GO" id="GO:0005509">
    <property type="term" value="F:calcium ion binding"/>
    <property type="evidence" value="ECO:0007669"/>
    <property type="project" value="InterPro"/>
</dbReference>
<dbReference type="GO" id="GO:0006508">
    <property type="term" value="P:proteolysis"/>
    <property type="evidence" value="ECO:0007669"/>
    <property type="project" value="UniProtKB-KW"/>
</dbReference>
<dbReference type="InterPro" id="IPR017857">
    <property type="entry name" value="Coagulation_fac-like_Gla_dom"/>
</dbReference>
<dbReference type="Gene3D" id="2.10.25.10">
    <property type="entry name" value="Laminin"/>
    <property type="match status" value="2"/>
</dbReference>
<evidence type="ECO:0000256" key="3">
    <source>
        <dbReference type="ARBA" id="ARBA00022525"/>
    </source>
</evidence>
<feature type="compositionally biased region" description="Basic and acidic residues" evidence="12">
    <location>
        <begin position="433"/>
        <end position="443"/>
    </location>
</feature>
<evidence type="ECO:0000313" key="18">
    <source>
        <dbReference type="RefSeq" id="XP_013855962.1"/>
    </source>
</evidence>
<keyword evidence="7" id="KW-0378">Hydrolase</keyword>
<dbReference type="InterPro" id="IPR009003">
    <property type="entry name" value="Peptidase_S1_PA"/>
</dbReference>
<dbReference type="InterPro" id="IPR000152">
    <property type="entry name" value="EGF-type_Asp/Asn_hydroxyl_site"/>
</dbReference>
<dbReference type="SMART" id="SM00020">
    <property type="entry name" value="Tryp_SPc"/>
    <property type="match status" value="1"/>
</dbReference>
<dbReference type="InterPro" id="IPR000294">
    <property type="entry name" value="GLA_domain"/>
</dbReference>
<dbReference type="GO" id="GO:0007596">
    <property type="term" value="P:blood coagulation"/>
    <property type="evidence" value="ECO:0007669"/>
    <property type="project" value="InterPro"/>
</dbReference>
<dbReference type="GO" id="GO:0004252">
    <property type="term" value="F:serine-type endopeptidase activity"/>
    <property type="evidence" value="ECO:0007669"/>
    <property type="project" value="InterPro"/>
</dbReference>
<evidence type="ECO:0000256" key="4">
    <source>
        <dbReference type="ARBA" id="ARBA00022536"/>
    </source>
</evidence>
<keyword evidence="8" id="KW-0106">Calcium</keyword>
<dbReference type="FunCoup" id="A0A2I4AKF6">
    <property type="interactions" value="9"/>
</dbReference>
<keyword evidence="5" id="KW-0645">Protease</keyword>